<evidence type="ECO:0000313" key="2">
    <source>
        <dbReference type="EMBL" id="KAK3338646.1"/>
    </source>
</evidence>
<proteinExistence type="predicted"/>
<keyword evidence="1" id="KW-1133">Transmembrane helix</keyword>
<feature type="transmembrane region" description="Helical" evidence="1">
    <location>
        <begin position="12"/>
        <end position="39"/>
    </location>
</feature>
<dbReference type="AlphaFoldDB" id="A0AAJ0H5A7"/>
<name>A0AAJ0H5A7_9PEZI</name>
<evidence type="ECO:0000256" key="1">
    <source>
        <dbReference type="SAM" id="Phobius"/>
    </source>
</evidence>
<accession>A0AAJ0H5A7</accession>
<sequence>MGPAFDSRLAQRIIFCWFPFLLSLWVLMHLWSSGLLICVGRPRLRCQAIPLTAPFWAERCTVANGSVRQFSRKLAMFNQICCRVINTGCWFQLQDGRLR</sequence>
<protein>
    <submittedName>
        <fullName evidence="2">Uncharacterized protein</fullName>
    </submittedName>
</protein>
<reference evidence="2" key="1">
    <citation type="journal article" date="2023" name="Mol. Phylogenet. Evol.">
        <title>Genome-scale phylogeny and comparative genomics of the fungal order Sordariales.</title>
        <authorList>
            <person name="Hensen N."/>
            <person name="Bonometti L."/>
            <person name="Westerberg I."/>
            <person name="Brannstrom I.O."/>
            <person name="Guillou S."/>
            <person name="Cros-Aarteil S."/>
            <person name="Calhoun S."/>
            <person name="Haridas S."/>
            <person name="Kuo A."/>
            <person name="Mondo S."/>
            <person name="Pangilinan J."/>
            <person name="Riley R."/>
            <person name="LaButti K."/>
            <person name="Andreopoulos B."/>
            <person name="Lipzen A."/>
            <person name="Chen C."/>
            <person name="Yan M."/>
            <person name="Daum C."/>
            <person name="Ng V."/>
            <person name="Clum A."/>
            <person name="Steindorff A."/>
            <person name="Ohm R.A."/>
            <person name="Martin F."/>
            <person name="Silar P."/>
            <person name="Natvig D.O."/>
            <person name="Lalanne C."/>
            <person name="Gautier V."/>
            <person name="Ament-Velasquez S.L."/>
            <person name="Kruys A."/>
            <person name="Hutchinson M.I."/>
            <person name="Powell A.J."/>
            <person name="Barry K."/>
            <person name="Miller A.N."/>
            <person name="Grigoriev I.V."/>
            <person name="Debuchy R."/>
            <person name="Gladieux P."/>
            <person name="Hiltunen Thoren M."/>
            <person name="Johannesson H."/>
        </authorList>
    </citation>
    <scope>NUCLEOTIDE SEQUENCE</scope>
    <source>
        <strain evidence="2">CBS 955.72</strain>
    </source>
</reference>
<keyword evidence="1" id="KW-0812">Transmembrane</keyword>
<evidence type="ECO:0000313" key="3">
    <source>
        <dbReference type="Proteomes" id="UP001275084"/>
    </source>
</evidence>
<keyword evidence="1" id="KW-0472">Membrane</keyword>
<dbReference type="Proteomes" id="UP001275084">
    <property type="component" value="Unassembled WGS sequence"/>
</dbReference>
<organism evidence="2 3">
    <name type="scientific">Lasiosphaeria hispida</name>
    <dbReference type="NCBI Taxonomy" id="260671"/>
    <lineage>
        <taxon>Eukaryota</taxon>
        <taxon>Fungi</taxon>
        <taxon>Dikarya</taxon>
        <taxon>Ascomycota</taxon>
        <taxon>Pezizomycotina</taxon>
        <taxon>Sordariomycetes</taxon>
        <taxon>Sordariomycetidae</taxon>
        <taxon>Sordariales</taxon>
        <taxon>Lasiosphaeriaceae</taxon>
        <taxon>Lasiosphaeria</taxon>
    </lineage>
</organism>
<reference evidence="2" key="2">
    <citation type="submission" date="2023-06" db="EMBL/GenBank/DDBJ databases">
        <authorList>
            <consortium name="Lawrence Berkeley National Laboratory"/>
            <person name="Haridas S."/>
            <person name="Hensen N."/>
            <person name="Bonometti L."/>
            <person name="Westerberg I."/>
            <person name="Brannstrom I.O."/>
            <person name="Guillou S."/>
            <person name="Cros-Aarteil S."/>
            <person name="Calhoun S."/>
            <person name="Kuo A."/>
            <person name="Mondo S."/>
            <person name="Pangilinan J."/>
            <person name="Riley R."/>
            <person name="Labutti K."/>
            <person name="Andreopoulos B."/>
            <person name="Lipzen A."/>
            <person name="Chen C."/>
            <person name="Yanf M."/>
            <person name="Daum C."/>
            <person name="Ng V."/>
            <person name="Clum A."/>
            <person name="Steindorff A."/>
            <person name="Ohm R."/>
            <person name="Martin F."/>
            <person name="Silar P."/>
            <person name="Natvig D."/>
            <person name="Lalanne C."/>
            <person name="Gautier V."/>
            <person name="Ament-Velasquez S.L."/>
            <person name="Kruys A."/>
            <person name="Hutchinson M.I."/>
            <person name="Powell A.J."/>
            <person name="Barry K."/>
            <person name="Miller A.N."/>
            <person name="Grigoriev I.V."/>
            <person name="Debuchy R."/>
            <person name="Gladieux P."/>
            <person name="Thoren M.H."/>
            <person name="Johannesson H."/>
        </authorList>
    </citation>
    <scope>NUCLEOTIDE SEQUENCE</scope>
    <source>
        <strain evidence="2">CBS 955.72</strain>
    </source>
</reference>
<dbReference type="EMBL" id="JAUIQD010000013">
    <property type="protein sequence ID" value="KAK3338646.1"/>
    <property type="molecule type" value="Genomic_DNA"/>
</dbReference>
<gene>
    <name evidence="2" type="ORF">B0T25DRAFT_72109</name>
</gene>
<keyword evidence="3" id="KW-1185">Reference proteome</keyword>
<comment type="caution">
    <text evidence="2">The sequence shown here is derived from an EMBL/GenBank/DDBJ whole genome shotgun (WGS) entry which is preliminary data.</text>
</comment>